<evidence type="ECO:0000313" key="1">
    <source>
        <dbReference type="EMBL" id="KAG0120943.1"/>
    </source>
</evidence>
<comment type="caution">
    <text evidence="1">The sequence shown here is derived from an EMBL/GenBank/DDBJ whole genome shotgun (WGS) entry which is preliminary data.</text>
</comment>
<dbReference type="OrthoDB" id="5990676at2759"/>
<dbReference type="AlphaFoldDB" id="A0A835NRN5"/>
<dbReference type="EMBL" id="JADDUC020000015">
    <property type="protein sequence ID" value="KAI1234351.1"/>
    <property type="molecule type" value="Genomic_DNA"/>
</dbReference>
<keyword evidence="3" id="KW-1185">Reference proteome</keyword>
<evidence type="ECO:0000313" key="3">
    <source>
        <dbReference type="Proteomes" id="UP000618051"/>
    </source>
</evidence>
<name>A0A835NRN5_9PASS</name>
<protein>
    <submittedName>
        <fullName evidence="1">Uncharacterized protein</fullName>
    </submittedName>
</protein>
<evidence type="ECO:0000313" key="2">
    <source>
        <dbReference type="EMBL" id="KAI1234351.1"/>
    </source>
</evidence>
<reference evidence="1" key="1">
    <citation type="submission" date="2020-10" db="EMBL/GenBank/DDBJ databases">
        <title>Feather gene expression reveals the developmental basis of iridescence in African starlings.</title>
        <authorList>
            <person name="Rubenstein D.R."/>
        </authorList>
    </citation>
    <scope>NUCLEOTIDE SEQUENCE</scope>
    <source>
        <strain evidence="1">SS15</strain>
        <tissue evidence="1">Liver</tissue>
    </source>
</reference>
<proteinExistence type="predicted"/>
<sequence>MLVSVKGNMVVQICDSSVAECSLEGEVAGEAKETMTKGTKERKEIQGSREDEAAVKDWWIPCLCCGACRLPAIPLPAGAPLPRLLGRMTVGCLLQPPVLGRTWLPVLLLAASAHCHWPSEPAEVVRDWENQLEASMHSVLSELRETVPAVVGIPDSSAVVGRYFRVSIPTDLIASNGEVVQIPASCRQNTFLCKLGCGMETTPGMCSVVEECPAGTHSCTVRSCKAADLPSVLVWDGSHREDLHGFVANAEKLRLLLCASRETEECGDNENPAKEQT</sequence>
<accession>A0A835NRN5</accession>
<dbReference type="Proteomes" id="UP000618051">
    <property type="component" value="Unassembled WGS sequence"/>
</dbReference>
<organism evidence="1">
    <name type="scientific">Lamprotornis superbus</name>
    <dbReference type="NCBI Taxonomy" id="245042"/>
    <lineage>
        <taxon>Eukaryota</taxon>
        <taxon>Metazoa</taxon>
        <taxon>Chordata</taxon>
        <taxon>Craniata</taxon>
        <taxon>Vertebrata</taxon>
        <taxon>Euteleostomi</taxon>
        <taxon>Archelosauria</taxon>
        <taxon>Archosauria</taxon>
        <taxon>Dinosauria</taxon>
        <taxon>Saurischia</taxon>
        <taxon>Theropoda</taxon>
        <taxon>Coelurosauria</taxon>
        <taxon>Aves</taxon>
        <taxon>Neognathae</taxon>
        <taxon>Neoaves</taxon>
        <taxon>Telluraves</taxon>
        <taxon>Australaves</taxon>
        <taxon>Passeriformes</taxon>
        <taxon>Sturnidae</taxon>
        <taxon>Lamprotornis</taxon>
    </lineage>
</organism>
<dbReference type="EMBL" id="JADDUC010000057">
    <property type="protein sequence ID" value="KAG0120943.1"/>
    <property type="molecule type" value="Genomic_DNA"/>
</dbReference>
<reference evidence="2 3" key="2">
    <citation type="journal article" date="2021" name="J. Hered.">
        <title>Feather Gene Expression Elucidates the Developmental Basis of Plumage Iridescence in African Starlings.</title>
        <authorList>
            <person name="Rubenstein D.R."/>
            <person name="Corvelo A."/>
            <person name="MacManes M.D."/>
            <person name="Maia R."/>
            <person name="Narzisi G."/>
            <person name="Rousaki A."/>
            <person name="Vandenabeele P."/>
            <person name="Shawkey M.D."/>
            <person name="Solomon J."/>
        </authorList>
    </citation>
    <scope>NUCLEOTIDE SEQUENCE [LARGE SCALE GENOMIC DNA]</scope>
    <source>
        <strain evidence="2">SS15</strain>
    </source>
</reference>
<gene>
    <name evidence="2" type="ORF">IHE44_0003393</name>
    <name evidence="1" type="ORF">IHE44_011883</name>
</gene>
<reference evidence="2" key="3">
    <citation type="submission" date="2022-01" db="EMBL/GenBank/DDBJ databases">
        <authorList>
            <person name="Rubenstein D.R."/>
        </authorList>
    </citation>
    <scope>NUCLEOTIDE SEQUENCE</scope>
    <source>
        <strain evidence="2">SS15</strain>
        <tissue evidence="2">Liver</tissue>
    </source>
</reference>